<proteinExistence type="predicted"/>
<name>A0A653CAD9_CALMS</name>
<gene>
    <name evidence="1" type="ORF">CALMAC_LOCUS7009</name>
</gene>
<dbReference type="Proteomes" id="UP000410492">
    <property type="component" value="Unassembled WGS sequence"/>
</dbReference>
<dbReference type="AlphaFoldDB" id="A0A653CAD9"/>
<evidence type="ECO:0000313" key="2">
    <source>
        <dbReference type="Proteomes" id="UP000410492"/>
    </source>
</evidence>
<reference evidence="1 2" key="1">
    <citation type="submission" date="2019-01" db="EMBL/GenBank/DDBJ databases">
        <authorList>
            <person name="Sayadi A."/>
        </authorList>
    </citation>
    <scope>NUCLEOTIDE SEQUENCE [LARGE SCALE GENOMIC DNA]</scope>
</reference>
<accession>A0A653CAD9</accession>
<organism evidence="1 2">
    <name type="scientific">Callosobruchus maculatus</name>
    <name type="common">Southern cowpea weevil</name>
    <name type="synonym">Pulse bruchid</name>
    <dbReference type="NCBI Taxonomy" id="64391"/>
    <lineage>
        <taxon>Eukaryota</taxon>
        <taxon>Metazoa</taxon>
        <taxon>Ecdysozoa</taxon>
        <taxon>Arthropoda</taxon>
        <taxon>Hexapoda</taxon>
        <taxon>Insecta</taxon>
        <taxon>Pterygota</taxon>
        <taxon>Neoptera</taxon>
        <taxon>Endopterygota</taxon>
        <taxon>Coleoptera</taxon>
        <taxon>Polyphaga</taxon>
        <taxon>Cucujiformia</taxon>
        <taxon>Chrysomeloidea</taxon>
        <taxon>Chrysomelidae</taxon>
        <taxon>Bruchinae</taxon>
        <taxon>Bruchini</taxon>
        <taxon>Callosobruchus</taxon>
    </lineage>
</organism>
<dbReference type="EMBL" id="CAACVG010007185">
    <property type="protein sequence ID" value="VEN44070.1"/>
    <property type="molecule type" value="Genomic_DNA"/>
</dbReference>
<dbReference type="OrthoDB" id="4321958at2759"/>
<sequence length="23" mass="2832">MINYPFTLKFIIMILNLDLLIEY</sequence>
<protein>
    <submittedName>
        <fullName evidence="1">Uncharacterized protein</fullName>
    </submittedName>
</protein>
<keyword evidence="2" id="KW-1185">Reference proteome</keyword>
<evidence type="ECO:0000313" key="1">
    <source>
        <dbReference type="EMBL" id="VEN44070.1"/>
    </source>
</evidence>